<evidence type="ECO:0000256" key="1">
    <source>
        <dbReference type="SAM" id="MobiDB-lite"/>
    </source>
</evidence>
<evidence type="ECO:0000313" key="3">
    <source>
        <dbReference type="Proteomes" id="UP000033451"/>
    </source>
</evidence>
<protein>
    <submittedName>
        <fullName evidence="2">RecT family protein</fullName>
    </submittedName>
</protein>
<dbReference type="InterPro" id="IPR018330">
    <property type="entry name" value="RecT_fam"/>
</dbReference>
<dbReference type="GO" id="GO:0006259">
    <property type="term" value="P:DNA metabolic process"/>
    <property type="evidence" value="ECO:0007669"/>
    <property type="project" value="InterPro"/>
</dbReference>
<accession>A0A0F0LVC1</accession>
<sequence length="300" mass="31821">MSEVALPSSVRPDTWNADTAAMMEFAGLTWIEGVGDAAHRVFAPSGVMAAFIAACARTGLDPTAKQIYAAQMGGKWTVLVGIDGMRVVAQRTGQYDGQDPIEWLAAEDGQWTTVPPKAPYAARVAIYRKGVSRPLVQTVTLAEFGGRGGNWSQRPSHMLGIRAESHAFRRAFPMELAGLYTPEDFESDDVDTSDAPWEEREDWGALIASATTTGDLARVGARIAESGQGNDDIRAAYRARAAVLATEANTVDADVVDDQTPAEGEDASPTPPASPSAGTPDDYEAAASAEFDAAVERGEI</sequence>
<comment type="caution">
    <text evidence="2">The sequence shown here is derived from an EMBL/GenBank/DDBJ whole genome shotgun (WGS) entry which is preliminary data.</text>
</comment>
<dbReference type="OrthoDB" id="3191611at2"/>
<feature type="region of interest" description="Disordered" evidence="1">
    <location>
        <begin position="252"/>
        <end position="300"/>
    </location>
</feature>
<dbReference type="STRING" id="400772.RR49_01190"/>
<dbReference type="EMBL" id="JYIY01000069">
    <property type="protein sequence ID" value="KJL37078.1"/>
    <property type="molecule type" value="Genomic_DNA"/>
</dbReference>
<organism evidence="2 3">
    <name type="scientific">Microbacterium ginsengisoli</name>
    <dbReference type="NCBI Taxonomy" id="400772"/>
    <lineage>
        <taxon>Bacteria</taxon>
        <taxon>Bacillati</taxon>
        <taxon>Actinomycetota</taxon>
        <taxon>Actinomycetes</taxon>
        <taxon>Micrococcales</taxon>
        <taxon>Microbacteriaceae</taxon>
        <taxon>Microbacterium</taxon>
    </lineage>
</organism>
<keyword evidence="3" id="KW-1185">Reference proteome</keyword>
<dbReference type="PATRIC" id="fig|400772.4.peg.1213"/>
<name>A0A0F0LVC1_9MICO</name>
<dbReference type="RefSeq" id="WP_045247135.1">
    <property type="nucleotide sequence ID" value="NZ_JYIY01000069.1"/>
</dbReference>
<feature type="compositionally biased region" description="Low complexity" evidence="1">
    <location>
        <begin position="275"/>
        <end position="292"/>
    </location>
</feature>
<dbReference type="Pfam" id="PF03837">
    <property type="entry name" value="RecT"/>
    <property type="match status" value="1"/>
</dbReference>
<dbReference type="Proteomes" id="UP000033451">
    <property type="component" value="Unassembled WGS sequence"/>
</dbReference>
<proteinExistence type="predicted"/>
<dbReference type="GO" id="GO:0003677">
    <property type="term" value="F:DNA binding"/>
    <property type="evidence" value="ECO:0007669"/>
    <property type="project" value="InterPro"/>
</dbReference>
<gene>
    <name evidence="2" type="ORF">RR49_01190</name>
</gene>
<reference evidence="2 3" key="1">
    <citation type="submission" date="2015-02" db="EMBL/GenBank/DDBJ databases">
        <title>Draft genome sequences of ten Microbacterium spp. with emphasis on heavy metal contaminated environments.</title>
        <authorList>
            <person name="Corretto E."/>
        </authorList>
    </citation>
    <scope>NUCLEOTIDE SEQUENCE [LARGE SCALE GENOMIC DNA]</scope>
    <source>
        <strain evidence="2 3">DSM 18659</strain>
    </source>
</reference>
<evidence type="ECO:0000313" key="2">
    <source>
        <dbReference type="EMBL" id="KJL37078.1"/>
    </source>
</evidence>
<dbReference type="AlphaFoldDB" id="A0A0F0LVC1"/>